<reference evidence="2" key="1">
    <citation type="journal article" date="2019" name="Environ. Microbiol.">
        <title>Fungal ecological strategies reflected in gene transcription - a case study of two litter decomposers.</title>
        <authorList>
            <person name="Barbi F."/>
            <person name="Kohler A."/>
            <person name="Barry K."/>
            <person name="Baskaran P."/>
            <person name="Daum C."/>
            <person name="Fauchery L."/>
            <person name="Ihrmark K."/>
            <person name="Kuo A."/>
            <person name="LaButti K."/>
            <person name="Lipzen A."/>
            <person name="Morin E."/>
            <person name="Grigoriev I.V."/>
            <person name="Henrissat B."/>
            <person name="Lindahl B."/>
            <person name="Martin F."/>
        </authorList>
    </citation>
    <scope>NUCLEOTIDE SEQUENCE</scope>
    <source>
        <strain evidence="2">JB14</strain>
    </source>
</reference>
<keyword evidence="3" id="KW-1185">Reference proteome</keyword>
<evidence type="ECO:0000313" key="2">
    <source>
        <dbReference type="EMBL" id="KAE9393866.1"/>
    </source>
</evidence>
<name>A0A6A4H7U4_9AGAR</name>
<dbReference type="Proteomes" id="UP000799118">
    <property type="component" value="Unassembled WGS sequence"/>
</dbReference>
<sequence length="214" mass="23932">MLGERPARPQDFWYPDRIWDLTTRCWTEDPASPLLSWLVKLALPSPPLASDGLLTFSDSCTSTFNPFTVTICSISSRQIHVNACIITTIRACLCFTITHAIFTIPNTRSDASTETFSTTPTFSKPCATAGTKLKVRRLSLSPPPQPEMTALSQRRRRGRKFIDAGCPPGTPGPSLRSRRLSLSLPPPPEMTRSISEEEERQEIHRRWLPPGTPR</sequence>
<proteinExistence type="predicted"/>
<dbReference type="EMBL" id="ML769562">
    <property type="protein sequence ID" value="KAE9393866.1"/>
    <property type="molecule type" value="Genomic_DNA"/>
</dbReference>
<evidence type="ECO:0000313" key="3">
    <source>
        <dbReference type="Proteomes" id="UP000799118"/>
    </source>
</evidence>
<dbReference type="AlphaFoldDB" id="A0A6A4H7U4"/>
<accession>A0A6A4H7U4</accession>
<evidence type="ECO:0000256" key="1">
    <source>
        <dbReference type="SAM" id="MobiDB-lite"/>
    </source>
</evidence>
<protein>
    <submittedName>
        <fullName evidence="2">Uncharacterized protein</fullName>
    </submittedName>
</protein>
<organism evidence="2 3">
    <name type="scientific">Gymnopus androsaceus JB14</name>
    <dbReference type="NCBI Taxonomy" id="1447944"/>
    <lineage>
        <taxon>Eukaryota</taxon>
        <taxon>Fungi</taxon>
        <taxon>Dikarya</taxon>
        <taxon>Basidiomycota</taxon>
        <taxon>Agaricomycotina</taxon>
        <taxon>Agaricomycetes</taxon>
        <taxon>Agaricomycetidae</taxon>
        <taxon>Agaricales</taxon>
        <taxon>Marasmiineae</taxon>
        <taxon>Omphalotaceae</taxon>
        <taxon>Gymnopus</taxon>
    </lineage>
</organism>
<gene>
    <name evidence="2" type="ORF">BT96DRAFT_999054</name>
</gene>
<feature type="region of interest" description="Disordered" evidence="1">
    <location>
        <begin position="161"/>
        <end position="214"/>
    </location>
</feature>
<dbReference type="OrthoDB" id="4062651at2759"/>